<evidence type="ECO:0000256" key="1">
    <source>
        <dbReference type="ARBA" id="ARBA00011049"/>
    </source>
</evidence>
<name>A0ABW4B205_9GAMM</name>
<comment type="function">
    <text evidence="9 11">FliM is one of three proteins (FliG, FliN, FliM) that forms the rotor-mounted switch complex (C ring), located at the base of the basal body. This complex interacts with the CheY and CheZ chemotaxis proteins, in addition to contacting components of the motor that determine the direction of flagellar rotation.</text>
</comment>
<evidence type="ECO:0000256" key="5">
    <source>
        <dbReference type="ARBA" id="ARBA00022519"/>
    </source>
</evidence>
<keyword evidence="6 11" id="KW-0283">Flagellar rotation</keyword>
<dbReference type="Gene3D" id="2.30.330.10">
    <property type="entry name" value="SpoA-like"/>
    <property type="match status" value="1"/>
</dbReference>
<keyword evidence="13" id="KW-0969">Cilium</keyword>
<comment type="similarity">
    <text evidence="1 11">Belongs to the FliM family.</text>
</comment>
<accession>A0ABW4B205</accession>
<dbReference type="InterPro" id="IPR036429">
    <property type="entry name" value="SpoA-like_sf"/>
</dbReference>
<gene>
    <name evidence="13" type="primary">fliM</name>
    <name evidence="13" type="ORF">ACFQ45_12795</name>
</gene>
<evidence type="ECO:0000313" key="14">
    <source>
        <dbReference type="Proteomes" id="UP001597059"/>
    </source>
</evidence>
<dbReference type="CDD" id="cd17908">
    <property type="entry name" value="FliM"/>
    <property type="match status" value="1"/>
</dbReference>
<sequence>MAAQDLLSQDEIDALLHGADDKPDADDNADPNGISSYDITSQERIVRGRMPTLEMINERFARYTRISLFNLLRRTADVSSGGLQIMKFGEYVHTLYVPTSLNLVKFRPLRSTALFILDAKLVFKLVDNFFGGDGRHAKIEGREFTPTEIRIVQLMLEQVFVDLTEAWAPVLKLELEYISSEVNPAMANIVSPSEVVVVSTFHIELDGGGGELHITLPYSMIEPVRELLDAGVQSDVDEKDDRWGKSLQQDVKELDVNLQVNVANKKIRLGDVLKFKEGDVIPLEMPEFVTVRANNVPSFKGKLGVSNGRYAVEMMESYKNGKNN</sequence>
<dbReference type="PIRSF" id="PIRSF002888">
    <property type="entry name" value="FliM"/>
    <property type="match status" value="1"/>
</dbReference>
<dbReference type="EMBL" id="JBHTMN010000014">
    <property type="protein sequence ID" value="MFD1384249.1"/>
    <property type="molecule type" value="Genomic_DNA"/>
</dbReference>
<feature type="domain" description="Flagellar motor switch protein FliN-like C-terminal" evidence="12">
    <location>
        <begin position="250"/>
        <end position="316"/>
    </location>
</feature>
<dbReference type="InterPro" id="IPR001543">
    <property type="entry name" value="FliN-like_C"/>
</dbReference>
<evidence type="ECO:0000256" key="6">
    <source>
        <dbReference type="ARBA" id="ARBA00022779"/>
    </source>
</evidence>
<evidence type="ECO:0000256" key="7">
    <source>
        <dbReference type="ARBA" id="ARBA00023136"/>
    </source>
</evidence>
<protein>
    <recommendedName>
        <fullName evidence="2 10">Flagellar motor switch protein FliM</fullName>
    </recommendedName>
</protein>
<dbReference type="Pfam" id="PF02154">
    <property type="entry name" value="FliM"/>
    <property type="match status" value="1"/>
</dbReference>
<reference evidence="14" key="1">
    <citation type="journal article" date="2019" name="Int. J. Syst. Evol. Microbiol.">
        <title>The Global Catalogue of Microorganisms (GCM) 10K type strain sequencing project: providing services to taxonomists for standard genome sequencing and annotation.</title>
        <authorList>
            <consortium name="The Broad Institute Genomics Platform"/>
            <consortium name="The Broad Institute Genome Sequencing Center for Infectious Disease"/>
            <person name="Wu L."/>
            <person name="Ma J."/>
        </authorList>
    </citation>
    <scope>NUCLEOTIDE SEQUENCE [LARGE SCALE GENOMIC DNA]</scope>
    <source>
        <strain evidence="14">JCM 30774</strain>
    </source>
</reference>
<keyword evidence="3 11" id="KW-1003">Cell membrane</keyword>
<evidence type="ECO:0000256" key="10">
    <source>
        <dbReference type="NCBIfam" id="TIGR01397"/>
    </source>
</evidence>
<keyword evidence="4 11" id="KW-0145">Chemotaxis</keyword>
<dbReference type="Proteomes" id="UP001597059">
    <property type="component" value="Unassembled WGS sequence"/>
</dbReference>
<keyword evidence="13" id="KW-0282">Flagellum</keyword>
<dbReference type="NCBIfam" id="TIGR01397">
    <property type="entry name" value="fliM_switch"/>
    <property type="match status" value="1"/>
</dbReference>
<evidence type="ECO:0000256" key="2">
    <source>
        <dbReference type="ARBA" id="ARBA00021898"/>
    </source>
</evidence>
<keyword evidence="5 11" id="KW-0997">Cell inner membrane</keyword>
<dbReference type="SUPFAM" id="SSF103039">
    <property type="entry name" value="CheC-like"/>
    <property type="match status" value="1"/>
</dbReference>
<evidence type="ECO:0000256" key="11">
    <source>
        <dbReference type="PIRNR" id="PIRNR002888"/>
    </source>
</evidence>
<dbReference type="InterPro" id="IPR001689">
    <property type="entry name" value="Flag_FliM"/>
</dbReference>
<comment type="subcellular location">
    <subcellularLocation>
        <location evidence="11">Cell inner membrane</location>
        <topology evidence="11">Peripheral membrane protein</topology>
    </subcellularLocation>
    <subcellularLocation>
        <location evidence="11">Bacterial flagellum basal body</location>
    </subcellularLocation>
</comment>
<dbReference type="Gene3D" id="3.40.1550.10">
    <property type="entry name" value="CheC-like"/>
    <property type="match status" value="1"/>
</dbReference>
<dbReference type="InterPro" id="IPR028976">
    <property type="entry name" value="CheC-like_sf"/>
</dbReference>
<comment type="caution">
    <text evidence="13">The sequence shown here is derived from an EMBL/GenBank/DDBJ whole genome shotgun (WGS) entry which is preliminary data.</text>
</comment>
<dbReference type="Pfam" id="PF01052">
    <property type="entry name" value="FliMN_C"/>
    <property type="match status" value="1"/>
</dbReference>
<evidence type="ECO:0000256" key="8">
    <source>
        <dbReference type="ARBA" id="ARBA00023143"/>
    </source>
</evidence>
<dbReference type="RefSeq" id="WP_377368291.1">
    <property type="nucleotide sequence ID" value="NZ_JBHTMN010000014.1"/>
</dbReference>
<keyword evidence="7 11" id="KW-0472">Membrane</keyword>
<dbReference type="PANTHER" id="PTHR30034">
    <property type="entry name" value="FLAGELLAR MOTOR SWITCH PROTEIN FLIM"/>
    <property type="match status" value="1"/>
</dbReference>
<evidence type="ECO:0000256" key="9">
    <source>
        <dbReference type="ARBA" id="ARBA00025044"/>
    </source>
</evidence>
<evidence type="ECO:0000256" key="4">
    <source>
        <dbReference type="ARBA" id="ARBA00022500"/>
    </source>
</evidence>
<evidence type="ECO:0000259" key="12">
    <source>
        <dbReference type="Pfam" id="PF01052"/>
    </source>
</evidence>
<evidence type="ECO:0000313" key="13">
    <source>
        <dbReference type="EMBL" id="MFD1384249.1"/>
    </source>
</evidence>
<keyword evidence="8 11" id="KW-0975">Bacterial flagellum</keyword>
<dbReference type="PRINTS" id="PR00955">
    <property type="entry name" value="FLGMOTORFLIM"/>
</dbReference>
<proteinExistence type="inferred from homology"/>
<keyword evidence="14" id="KW-1185">Reference proteome</keyword>
<evidence type="ECO:0000256" key="3">
    <source>
        <dbReference type="ARBA" id="ARBA00022475"/>
    </source>
</evidence>
<organism evidence="13 14">
    <name type="scientific">Rhodanobacter aciditrophus</name>
    <dbReference type="NCBI Taxonomy" id="1623218"/>
    <lineage>
        <taxon>Bacteria</taxon>
        <taxon>Pseudomonadati</taxon>
        <taxon>Pseudomonadota</taxon>
        <taxon>Gammaproteobacteria</taxon>
        <taxon>Lysobacterales</taxon>
        <taxon>Rhodanobacteraceae</taxon>
        <taxon>Rhodanobacter</taxon>
    </lineage>
</organism>
<dbReference type="PANTHER" id="PTHR30034:SF3">
    <property type="entry name" value="FLAGELLAR MOTOR SWITCH PROTEIN FLIM"/>
    <property type="match status" value="1"/>
</dbReference>
<keyword evidence="13" id="KW-0966">Cell projection</keyword>
<dbReference type="SUPFAM" id="SSF101801">
    <property type="entry name" value="Surface presentation of antigens (SPOA)"/>
    <property type="match status" value="1"/>
</dbReference>